<feature type="non-terminal residue" evidence="1">
    <location>
        <position position="1"/>
    </location>
</feature>
<evidence type="ECO:0000313" key="2">
    <source>
        <dbReference type="Proteomes" id="UP000436858"/>
    </source>
</evidence>
<evidence type="ECO:0000313" key="1">
    <source>
        <dbReference type="EMBL" id="KAB4464275.1"/>
    </source>
</evidence>
<sequence length="60" mass="6719">SITTLSIAHSLEVRVDSMKTDTVTLAVLKFDRHPSAAEKQKISEWLKARVGAKKLRLITE</sequence>
<reference evidence="1 2" key="1">
    <citation type="journal article" date="2019" name="Nat. Med.">
        <title>A library of human gut bacterial isolates paired with longitudinal multiomics data enables mechanistic microbiome research.</title>
        <authorList>
            <person name="Poyet M."/>
            <person name="Groussin M."/>
            <person name="Gibbons S.M."/>
            <person name="Avila-Pacheco J."/>
            <person name="Jiang X."/>
            <person name="Kearney S.M."/>
            <person name="Perrotta A.R."/>
            <person name="Berdy B."/>
            <person name="Zhao S."/>
            <person name="Lieberman T.D."/>
            <person name="Swanson P.K."/>
            <person name="Smith M."/>
            <person name="Roesemann S."/>
            <person name="Alexander J.E."/>
            <person name="Rich S.A."/>
            <person name="Livny J."/>
            <person name="Vlamakis H."/>
            <person name="Clish C."/>
            <person name="Bullock K."/>
            <person name="Deik A."/>
            <person name="Scott J."/>
            <person name="Pierce K.A."/>
            <person name="Xavier R.J."/>
            <person name="Alm E.J."/>
        </authorList>
    </citation>
    <scope>NUCLEOTIDE SEQUENCE [LARGE SCALE GENOMIC DNA]</scope>
    <source>
        <strain evidence="1 2">BIOML-A162</strain>
    </source>
</reference>
<dbReference type="AlphaFoldDB" id="A0A6I0SDF1"/>
<name>A0A6I0SDF1_BACT4</name>
<dbReference type="Proteomes" id="UP000436858">
    <property type="component" value="Unassembled WGS sequence"/>
</dbReference>
<gene>
    <name evidence="1" type="ORF">GAN91_29270</name>
</gene>
<accession>A0A6I0SDF1</accession>
<proteinExistence type="predicted"/>
<protein>
    <submittedName>
        <fullName evidence="1">TIGR00341 family protein</fullName>
    </submittedName>
</protein>
<organism evidence="1 2">
    <name type="scientific">Bacteroides thetaiotaomicron</name>
    <dbReference type="NCBI Taxonomy" id="818"/>
    <lineage>
        <taxon>Bacteria</taxon>
        <taxon>Pseudomonadati</taxon>
        <taxon>Bacteroidota</taxon>
        <taxon>Bacteroidia</taxon>
        <taxon>Bacteroidales</taxon>
        <taxon>Bacteroidaceae</taxon>
        <taxon>Bacteroides</taxon>
    </lineage>
</organism>
<comment type="caution">
    <text evidence="1">The sequence shown here is derived from an EMBL/GenBank/DDBJ whole genome shotgun (WGS) entry which is preliminary data.</text>
</comment>
<dbReference type="EMBL" id="WCRY01000142">
    <property type="protein sequence ID" value="KAB4464275.1"/>
    <property type="molecule type" value="Genomic_DNA"/>
</dbReference>